<comment type="caution">
    <text evidence="1">The sequence shown here is derived from an EMBL/GenBank/DDBJ whole genome shotgun (WGS) entry which is preliminary data.</text>
</comment>
<dbReference type="AlphaFoldDB" id="H1LC53"/>
<name>H1LC53_9LACO</name>
<dbReference type="EMBL" id="AGRJ01000019">
    <property type="protein sequence ID" value="EHO54274.1"/>
    <property type="molecule type" value="Genomic_DNA"/>
</dbReference>
<dbReference type="STRING" id="797516.HMPREF9104_00166"/>
<sequence length="71" mass="7773">MTEWLWTFYNEGLGTSLCFRKTATEHIKGPTSKIPKPGFPPLSSGMVLRKAGAKHIKGSPLKSKTRISAVT</sequence>
<evidence type="ECO:0000313" key="1">
    <source>
        <dbReference type="EMBL" id="EHO54274.1"/>
    </source>
</evidence>
<reference evidence="1 2" key="1">
    <citation type="submission" date="2011-09" db="EMBL/GenBank/DDBJ databases">
        <authorList>
            <person name="Weinstock G."/>
            <person name="Sodergren E."/>
            <person name="Clifton S."/>
            <person name="Fulton L."/>
            <person name="Fulton B."/>
            <person name="Courtney L."/>
            <person name="Fronick C."/>
            <person name="Harrison M."/>
            <person name="Strong C."/>
            <person name="Farmer C."/>
            <person name="Delahaunty K."/>
            <person name="Markovic C."/>
            <person name="Hall O."/>
            <person name="Minx P."/>
            <person name="Tomlinson C."/>
            <person name="Mitreva M."/>
            <person name="Hou S."/>
            <person name="Chen J."/>
            <person name="Wollam A."/>
            <person name="Pepin K.H."/>
            <person name="Johnson M."/>
            <person name="Bhonagiri V."/>
            <person name="Zhang X."/>
            <person name="Suruliraj S."/>
            <person name="Warren W."/>
            <person name="Chinwalla A."/>
            <person name="Mardis E.R."/>
            <person name="Wilson R.K."/>
        </authorList>
    </citation>
    <scope>NUCLEOTIDE SEQUENCE [LARGE SCALE GENOMIC DNA]</scope>
    <source>
        <strain evidence="1 2">F0435</strain>
    </source>
</reference>
<evidence type="ECO:0000313" key="2">
    <source>
        <dbReference type="Proteomes" id="UP000005025"/>
    </source>
</evidence>
<organism evidence="1 2">
    <name type="scientific">Lentilactobacillus kisonensis F0435</name>
    <dbReference type="NCBI Taxonomy" id="797516"/>
    <lineage>
        <taxon>Bacteria</taxon>
        <taxon>Bacillati</taxon>
        <taxon>Bacillota</taxon>
        <taxon>Bacilli</taxon>
        <taxon>Lactobacillales</taxon>
        <taxon>Lactobacillaceae</taxon>
        <taxon>Lentilactobacillus</taxon>
    </lineage>
</organism>
<gene>
    <name evidence="1" type="ORF">HMPREF9104_00166</name>
</gene>
<dbReference type="HOGENOM" id="CLU_2734937_0_0_9"/>
<dbReference type="Proteomes" id="UP000005025">
    <property type="component" value="Unassembled WGS sequence"/>
</dbReference>
<accession>H1LC53</accession>
<proteinExistence type="predicted"/>
<protein>
    <submittedName>
        <fullName evidence="1">Uncharacterized protein</fullName>
    </submittedName>
</protein>